<reference evidence="1 2" key="1">
    <citation type="submission" date="2019-06" db="EMBL/GenBank/DDBJ databases">
        <title>Whole genome shotgun sequence of Cellulomonas uda NBRC 3747.</title>
        <authorList>
            <person name="Hosoyama A."/>
            <person name="Uohara A."/>
            <person name="Ohji S."/>
            <person name="Ichikawa N."/>
        </authorList>
    </citation>
    <scope>NUCLEOTIDE SEQUENCE [LARGE SCALE GENOMIC DNA]</scope>
    <source>
        <strain evidence="1 2">NBRC 3747</strain>
    </source>
</reference>
<organism evidence="1 2">
    <name type="scientific">Cellulomonas uda</name>
    <dbReference type="NCBI Taxonomy" id="1714"/>
    <lineage>
        <taxon>Bacteria</taxon>
        <taxon>Bacillati</taxon>
        <taxon>Actinomycetota</taxon>
        <taxon>Actinomycetes</taxon>
        <taxon>Micrococcales</taxon>
        <taxon>Cellulomonadaceae</taxon>
        <taxon>Cellulomonas</taxon>
    </lineage>
</organism>
<name>A0A4Y3KDK7_CELUD</name>
<protein>
    <submittedName>
        <fullName evidence="1">Uncharacterized protein</fullName>
    </submittedName>
</protein>
<gene>
    <name evidence="1" type="ORF">CUD01_19080</name>
</gene>
<evidence type="ECO:0000313" key="1">
    <source>
        <dbReference type="EMBL" id="GEA81464.1"/>
    </source>
</evidence>
<accession>A0A4Y3KDK7</accession>
<dbReference type="Gene3D" id="2.60.40.2700">
    <property type="match status" value="5"/>
</dbReference>
<keyword evidence="2" id="KW-1185">Reference proteome</keyword>
<proteinExistence type="predicted"/>
<evidence type="ECO:0000313" key="2">
    <source>
        <dbReference type="Proteomes" id="UP000315842"/>
    </source>
</evidence>
<dbReference type="Proteomes" id="UP000315842">
    <property type="component" value="Unassembled WGS sequence"/>
</dbReference>
<dbReference type="EMBL" id="BJLP01000029">
    <property type="protein sequence ID" value="GEA81464.1"/>
    <property type="molecule type" value="Genomic_DNA"/>
</dbReference>
<dbReference type="AlphaFoldDB" id="A0A4Y3KDK7"/>
<dbReference type="RefSeq" id="WP_141320644.1">
    <property type="nucleotide sequence ID" value="NZ_BJLP01000029.1"/>
</dbReference>
<sequence>MHHLTRTRRAVVALVAAIVLSLVGLTPATGVGDAVLSGTVVPPPGVPTAAGATVHVYEPDNPWPRTSAPVGADGAFTAGGLVTGAGYELRLGWPDKAVLTGYYEGDALPLTPQHSYARPVAPGERPVLRPRAAAAMSGVLDLSDAPGVAPTEVTVHAAASPAHNVWSASEVSTTVDADGTFVLDGLDPTATYRLGWSGQGIPTGYFSGGVAVSDDPTPIPPRSGVVLPVGHYVPITGRVELPEGVSWDATAMDLRVGDLWTPVDDGRFTQERVPSWATATLEVADTSGLLEPGYLASPEGTTTPDRVRAWRIPAGSDITVRPAAMAAISGRVISGVSAGSLIAVCSAPYANCFEPVPVAEDGSFEARGLVPGVSHVVQLISPDLAEGFVDGSGELVTEQEDALVFRPPAHGIEVPGLTEAGISVRLAAPAGGNGFWCVTAIDARDLERARSCVQREDSLEVRGLGAGREYRLRVDGAVAPGWYVDDDGPLALEESAARPVASGATVLVNPSPPASLTGTVTGDGVQGVGGVADLTLLDSVDGRTVYRTQVYTASPFRASLPAGTFVVGVNAGPNPVPRPAQYHVAEGLSTARWQDATPVTLTAGETTELALLVGGSCATFEGRLDLPLTEHDRVEVRLWSDDPRLPPRTWTTFYGDLDFAVEGLVPGTYHVRVSALDGAWPPRSFDDVTITGCERVSGVHLGDEPVVALPRVWLDGGGAPGVPVTVRSTTSSVVPDEIRYEWYRDDVPVAGATGPEYTPGPGHVPSRLGVRVTPVKAGYRSRSTTKTWEMGSPGVLTGLTAKVEGTARQGQPLTASGGGWPADATVTWRWARDGWTIRSATGPTYVVGESDEGSTLTATATVVVEGFRPATVSASVVAGYWTFRALAEPVLPEQVRVGVAVRPSAPVWSTPPDTSATTWLRDGKAIAGATGPTYTPVAADVGTRLAVRVTGTQGAVRRTTTSPSVLVQEGVLKPTAGPSVTGVARVGAKLRTDGGRWPSGVTLTYRWFRGATAIPDATGSTYVLTPADHKARMSVQVTARKPGYTAVSRTSSAVGPVEKGRFELVSAPRITGRTVLGQTLRASRGTWSTTPASVAYQWYRDGSPVAGARSSSYGLGTADVGKRISVRVTVAAPAYVSASAASARTTLVVGATPKVSLSLSPTTVARGGRVTARVALTLPESVTQTSGTVVLSVGRYTFRYPTTGRVTSRDIRIDDTGAFPVRATFWPQSRYLVKSSSSTVTLRVT</sequence>
<comment type="caution">
    <text evidence="1">The sequence shown here is derived from an EMBL/GenBank/DDBJ whole genome shotgun (WGS) entry which is preliminary data.</text>
</comment>